<keyword evidence="3" id="KW-0687">Ribonucleoprotein</keyword>
<reference evidence="8" key="2">
    <citation type="submission" date="2025-08" db="UniProtKB">
        <authorList>
            <consortium name="RefSeq"/>
        </authorList>
    </citation>
    <scope>IDENTIFICATION</scope>
    <source>
        <tissue evidence="8">Tongue muscle</tissue>
    </source>
</reference>
<dbReference type="CDD" id="cd04457">
    <property type="entry name" value="S1_S28E"/>
    <property type="match status" value="1"/>
</dbReference>
<sequence>MHHCGEKEGGSIIRVVSSSPDCRRASIMDMSRVQRIKLASVTKVLGRTGSQGQCTRVRVEFMDDTSRSIIRNVKGPVREGDALTPLESEREARRLRRTCGWVLAVWVDAVAHQDDLLIKRLYRM</sequence>
<dbReference type="InterPro" id="IPR012340">
    <property type="entry name" value="NA-bd_OB-fold"/>
</dbReference>
<accession>A0ABM4HJ68</accession>
<evidence type="ECO:0000256" key="5">
    <source>
        <dbReference type="ARBA" id="ARBA00035453"/>
    </source>
</evidence>
<dbReference type="PANTHER" id="PTHR10769:SF3">
    <property type="entry name" value="SMALL RIBOSOMAL SUBUNIT PROTEIN ES28"/>
    <property type="match status" value="1"/>
</dbReference>
<evidence type="ECO:0000256" key="3">
    <source>
        <dbReference type="ARBA" id="ARBA00023274"/>
    </source>
</evidence>
<evidence type="ECO:0000313" key="8">
    <source>
        <dbReference type="RefSeq" id="XP_070315615.1"/>
    </source>
</evidence>
<dbReference type="Pfam" id="PF01200">
    <property type="entry name" value="Ribosomal_S28e"/>
    <property type="match status" value="1"/>
</dbReference>
<keyword evidence="7" id="KW-1185">Reference proteome</keyword>
<comment type="subunit">
    <text evidence="6">Component of the 40S small ribosomal subunit. Part of the small subunit (SSU) processome, composed of more than 70 proteins and the RNA chaperone small nucleolar RNA (snoRNA) U3.</text>
</comment>
<dbReference type="GeneID" id="139032440"/>
<dbReference type="PANTHER" id="PTHR10769">
    <property type="entry name" value="40S RIBOSOMAL PROTEIN S28"/>
    <property type="match status" value="1"/>
</dbReference>
<evidence type="ECO:0000256" key="6">
    <source>
        <dbReference type="ARBA" id="ARBA00046579"/>
    </source>
</evidence>
<evidence type="ECO:0000256" key="1">
    <source>
        <dbReference type="ARBA" id="ARBA00005943"/>
    </source>
</evidence>
<protein>
    <recommendedName>
        <fullName evidence="4">Small ribosomal subunit protein eS28</fullName>
    </recommendedName>
    <alternativeName>
        <fullName evidence="5">40S ribosomal protein S28</fullName>
    </alternativeName>
</protein>
<comment type="similarity">
    <text evidence="1">Belongs to the eukaryotic ribosomal protein eS28 family.</text>
</comment>
<proteinExistence type="inferred from homology"/>
<dbReference type="InterPro" id="IPR000289">
    <property type="entry name" value="Ribosomal_eS28"/>
</dbReference>
<evidence type="ECO:0000256" key="4">
    <source>
        <dbReference type="ARBA" id="ARBA00035146"/>
    </source>
</evidence>
<dbReference type="Proteomes" id="UP001652640">
    <property type="component" value="Chromosome 31"/>
</dbReference>
<dbReference type="PROSITE" id="PS00961">
    <property type="entry name" value="RIBOSOMAL_S28E"/>
    <property type="match status" value="1"/>
</dbReference>
<dbReference type="SUPFAM" id="SSF50249">
    <property type="entry name" value="Nucleic acid-binding proteins"/>
    <property type="match status" value="1"/>
</dbReference>
<evidence type="ECO:0000256" key="2">
    <source>
        <dbReference type="ARBA" id="ARBA00022980"/>
    </source>
</evidence>
<organism evidence="7 8">
    <name type="scientific">Odocoileus virginianus</name>
    <name type="common">White-tailed deer</name>
    <dbReference type="NCBI Taxonomy" id="9874"/>
    <lineage>
        <taxon>Eukaryota</taxon>
        <taxon>Metazoa</taxon>
        <taxon>Chordata</taxon>
        <taxon>Craniata</taxon>
        <taxon>Vertebrata</taxon>
        <taxon>Euteleostomi</taxon>
        <taxon>Mammalia</taxon>
        <taxon>Eutheria</taxon>
        <taxon>Laurasiatheria</taxon>
        <taxon>Artiodactyla</taxon>
        <taxon>Ruminantia</taxon>
        <taxon>Pecora</taxon>
        <taxon>Cervidae</taxon>
        <taxon>Odocoileinae</taxon>
        <taxon>Odocoileus</taxon>
    </lineage>
</organism>
<dbReference type="Gene3D" id="2.40.50.140">
    <property type="entry name" value="Nucleic acid-binding proteins"/>
    <property type="match status" value="1"/>
</dbReference>
<reference evidence="7" key="1">
    <citation type="journal article" date="2022" name="J. Hered.">
        <title>A De Novo Chromosome-Level Genome Assembly of the White-Tailed Deer, Odocoileus Virginianus.</title>
        <authorList>
            <person name="London E.W."/>
            <person name="Roca A.L."/>
            <person name="Novakofski J.E."/>
            <person name="Mateus-Pinilla N.E."/>
        </authorList>
    </citation>
    <scope>NUCLEOTIDE SEQUENCE [LARGE SCALE GENOMIC DNA]</scope>
</reference>
<name>A0ABM4HJ68_ODOVR</name>
<keyword evidence="2" id="KW-0689">Ribosomal protein</keyword>
<dbReference type="RefSeq" id="XP_070315615.1">
    <property type="nucleotide sequence ID" value="XM_070459514.1"/>
</dbReference>
<evidence type="ECO:0000313" key="7">
    <source>
        <dbReference type="Proteomes" id="UP001652640"/>
    </source>
</evidence>
<gene>
    <name evidence="8" type="primary">LOC139032440</name>
</gene>
<dbReference type="InterPro" id="IPR028626">
    <property type="entry name" value="Ribosomal_eS28_CS"/>
</dbReference>